<proteinExistence type="predicted"/>
<feature type="region of interest" description="Disordered" evidence="1">
    <location>
        <begin position="1"/>
        <end position="47"/>
    </location>
</feature>
<dbReference type="EMBL" id="CP132970">
    <property type="protein sequence ID" value="XBW04420.1"/>
    <property type="molecule type" value="Genomic_DNA"/>
</dbReference>
<reference evidence="2" key="1">
    <citation type="submission" date="2023-08" db="EMBL/GenBank/DDBJ databases">
        <title>The novel hydrolase IpcH responsible for the initial isoprocarb degradation step in Rhodococcus sp. D-6.</title>
        <authorList>
            <person name="Zhu Q."/>
        </authorList>
    </citation>
    <scope>NUCLEOTIDE SEQUENCE</scope>
    <source>
        <strain evidence="2">D-6</strain>
    </source>
</reference>
<evidence type="ECO:0000313" key="2">
    <source>
        <dbReference type="EMBL" id="XBW04420.1"/>
    </source>
</evidence>
<dbReference type="AlphaFoldDB" id="A0AAU7UYB1"/>
<accession>A0AAU7UYB1</accession>
<gene>
    <name evidence="2" type="ORF">RBB84_00040</name>
</gene>
<feature type="compositionally biased region" description="Basic and acidic residues" evidence="1">
    <location>
        <begin position="1"/>
        <end position="30"/>
    </location>
</feature>
<dbReference type="RefSeq" id="WP_350246998.1">
    <property type="nucleotide sequence ID" value="NZ_CP132970.1"/>
</dbReference>
<name>A0AAU7UYB1_9NOCA</name>
<evidence type="ECO:0000256" key="1">
    <source>
        <dbReference type="SAM" id="MobiDB-lite"/>
    </source>
</evidence>
<organism evidence="2">
    <name type="scientific">Rhodococcus sp. D-6</name>
    <dbReference type="NCBI Taxonomy" id="1387842"/>
    <lineage>
        <taxon>Bacteria</taxon>
        <taxon>Bacillati</taxon>
        <taxon>Actinomycetota</taxon>
        <taxon>Actinomycetes</taxon>
        <taxon>Mycobacteriales</taxon>
        <taxon>Nocardiaceae</taxon>
        <taxon>Rhodococcus</taxon>
    </lineage>
</organism>
<protein>
    <submittedName>
        <fullName evidence="2">Uncharacterized protein</fullName>
    </submittedName>
</protein>
<dbReference type="KEGG" id="rhox:RBB84_00040"/>
<sequence length="47" mass="4989">MPERAGHGDVMPEHAGHGDVMPEHAGHSELRTGGAVMGAAVRQRQEM</sequence>